<reference evidence="2 3" key="1">
    <citation type="submission" date="2024-02" db="EMBL/GenBank/DDBJ databases">
        <title>High-quality chromosome-scale genome assembly of Pensacola bahiagrass (Paspalum notatum Flugge var. saurae).</title>
        <authorList>
            <person name="Vega J.M."/>
            <person name="Podio M."/>
            <person name="Orjuela J."/>
            <person name="Siena L.A."/>
            <person name="Pessino S.C."/>
            <person name="Combes M.C."/>
            <person name="Mariac C."/>
            <person name="Albertini E."/>
            <person name="Pupilli F."/>
            <person name="Ortiz J.P.A."/>
            <person name="Leblanc O."/>
        </authorList>
    </citation>
    <scope>NUCLEOTIDE SEQUENCE [LARGE SCALE GENOMIC DNA]</scope>
    <source>
        <strain evidence="2">R1</strain>
        <tissue evidence="2">Leaf</tissue>
    </source>
</reference>
<sequence length="429" mass="46838">LVAGEVVEHVQVLLLIVAYYGQVPAGRHYRDAHVALTTVLVLEHVVIPRQLHRGALKLQLQLRHRRHLPRRRRHREAERLVARHGQIHLGDERVVKEPVDERRQLRDGGAGVDDRPAGAVGRQRERGLWHRQPRGPHRDALQREVVVTGGGALDEPGGLHGAGGAAVKVRRQAEQDGAGGRSRDVGEAVGEVADVELRRQGQGAAAEAGDAATGGVGGEKAVVEETAPVGDVGHGRAVERERIRGEEAVGHRVVAVGTQVWLPQLWRPHEDQFSSWHSEELQGNVRDVAERDGSKEGSVWAKQDWHCRHCVQMRSLPVSSVICTGCGGVPMAKLMTYSMSKLVWILPGTADAETLVVDDEPESIRAARDLLRSTMRRSSWRRVRPRPASVRVSCALMAPPVASLHEMASAASSASRRVSTGFLPNCVCV</sequence>
<dbReference type="AlphaFoldDB" id="A0AAQ3SGV8"/>
<keyword evidence="3" id="KW-1185">Reference proteome</keyword>
<protein>
    <submittedName>
        <fullName evidence="2">Uncharacterized protein</fullName>
    </submittedName>
</protein>
<organism evidence="2 3">
    <name type="scientific">Paspalum notatum var. saurae</name>
    <dbReference type="NCBI Taxonomy" id="547442"/>
    <lineage>
        <taxon>Eukaryota</taxon>
        <taxon>Viridiplantae</taxon>
        <taxon>Streptophyta</taxon>
        <taxon>Embryophyta</taxon>
        <taxon>Tracheophyta</taxon>
        <taxon>Spermatophyta</taxon>
        <taxon>Magnoliopsida</taxon>
        <taxon>Liliopsida</taxon>
        <taxon>Poales</taxon>
        <taxon>Poaceae</taxon>
        <taxon>PACMAD clade</taxon>
        <taxon>Panicoideae</taxon>
        <taxon>Andropogonodae</taxon>
        <taxon>Paspaleae</taxon>
        <taxon>Paspalinae</taxon>
        <taxon>Paspalum</taxon>
    </lineage>
</organism>
<evidence type="ECO:0000313" key="3">
    <source>
        <dbReference type="Proteomes" id="UP001341281"/>
    </source>
</evidence>
<accession>A0AAQ3SGV8</accession>
<dbReference type="Proteomes" id="UP001341281">
    <property type="component" value="Chromosome 02"/>
</dbReference>
<proteinExistence type="predicted"/>
<evidence type="ECO:0000313" key="2">
    <source>
        <dbReference type="EMBL" id="WVZ56753.1"/>
    </source>
</evidence>
<gene>
    <name evidence="2" type="ORF">U9M48_007241</name>
</gene>
<feature type="region of interest" description="Disordered" evidence="1">
    <location>
        <begin position="99"/>
        <end position="137"/>
    </location>
</feature>
<dbReference type="EMBL" id="CP144746">
    <property type="protein sequence ID" value="WVZ56753.1"/>
    <property type="molecule type" value="Genomic_DNA"/>
</dbReference>
<feature type="non-terminal residue" evidence="2">
    <location>
        <position position="429"/>
    </location>
</feature>
<feature type="compositionally biased region" description="Basic and acidic residues" evidence="1">
    <location>
        <begin position="99"/>
        <end position="128"/>
    </location>
</feature>
<name>A0AAQ3SGV8_PASNO</name>
<evidence type="ECO:0000256" key="1">
    <source>
        <dbReference type="SAM" id="MobiDB-lite"/>
    </source>
</evidence>